<comment type="caution">
    <text evidence="2">The sequence shown here is derived from an EMBL/GenBank/DDBJ whole genome shotgun (WGS) entry which is preliminary data.</text>
</comment>
<dbReference type="Proteomes" id="UP000033531">
    <property type="component" value="Unassembled WGS sequence"/>
</dbReference>
<geneLocation type="plasmid" evidence="2">
    <name>pHma8p1</name>
</geneLocation>
<dbReference type="EMBL" id="JXLI01000019">
    <property type="protein sequence ID" value="KJY54770.1"/>
    <property type="molecule type" value="Genomic_DNA"/>
</dbReference>
<feature type="signal peptide" evidence="1">
    <location>
        <begin position="1"/>
        <end position="30"/>
    </location>
</feature>
<keyword evidence="1" id="KW-0732">Signal</keyword>
<dbReference type="PROSITE" id="PS51257">
    <property type="entry name" value="PROKAR_LIPOPROTEIN"/>
    <property type="match status" value="1"/>
</dbReference>
<evidence type="ECO:0000313" key="3">
    <source>
        <dbReference type="Proteomes" id="UP000033531"/>
    </source>
</evidence>
<feature type="chain" id="PRO_5002472292" description="Lipoprotein" evidence="1">
    <location>
        <begin position="31"/>
        <end position="431"/>
    </location>
</feature>
<accession>A0A0F4L819</accession>
<evidence type="ECO:0000256" key="1">
    <source>
        <dbReference type="SAM" id="SignalP"/>
    </source>
</evidence>
<dbReference type="PATRIC" id="fig|1218507.3.peg.100"/>
<name>A0A0F4L819_9LACO</name>
<evidence type="ECO:0008006" key="4">
    <source>
        <dbReference type="Google" id="ProtNLM"/>
    </source>
</evidence>
<keyword evidence="2" id="KW-0614">Plasmid</keyword>
<dbReference type="AlphaFoldDB" id="A0A0F4L819"/>
<reference evidence="2 3" key="1">
    <citation type="submission" date="2015-01" db="EMBL/GenBank/DDBJ databases">
        <title>Comparative genomics of the lactic acid bacteria isolated from the honey bee gut.</title>
        <authorList>
            <person name="Ellegaard K.M."/>
            <person name="Tamarit D."/>
            <person name="Javelind E."/>
            <person name="Olofsson T."/>
            <person name="Andersson S.G."/>
            <person name="Vasquez A."/>
        </authorList>
    </citation>
    <scope>NUCLEOTIDE SEQUENCE [LARGE SCALE GENOMIC DNA]</scope>
    <source>
        <strain evidence="2 3">Hma8</strain>
        <plasmid evidence="2">pHma8p1</plasmid>
    </source>
</reference>
<evidence type="ECO:0000313" key="2">
    <source>
        <dbReference type="EMBL" id="KJY54770.1"/>
    </source>
</evidence>
<sequence length="431" mass="48954">MMVNFLKLLSTLTMFGSMVLFLTACGGSNATTPVAQQKVNTNEKLKSISLDFYMGDIAQAEGVLSIPVILTNSGTDRTVISSQNFFLKIENHTFKSLQVPNEPSDFHYALGSNQTWGNTISFYIGTELLNKDLKKVSLVYRNDNGIYVKAKFIDSANAQQKTQNINNSQYLSVGDYYLNAKNYIKQTKDIVKSGGNANSLMSQFQDSKFDQFRLWIVVSSKFPEYIIIKAINNTNSNLIFSFSDIELRDKNKNDFLVHPTYRDYNALISHGKAINIIVPMESKLKAKNKPYQIYLRSSEDNEFNSTQNSFNPAEFSYNNSKDFSSVLSTTPDQYPKSGIKWLLPKLDKNSLKIRVKLYDYFYVTYTKSRFELVGLNNDGTVGENVKPYKVTPTKITNTGSDVEFKFSDLTVVKTYKKIALRYNNKTLCTIK</sequence>
<protein>
    <recommendedName>
        <fullName evidence="4">Lipoprotein</fullName>
    </recommendedName>
</protein>
<organism evidence="2 3">
    <name type="scientific">Lactobacillus melliventris</name>
    <dbReference type="NCBI Taxonomy" id="1218507"/>
    <lineage>
        <taxon>Bacteria</taxon>
        <taxon>Bacillati</taxon>
        <taxon>Bacillota</taxon>
        <taxon>Bacilli</taxon>
        <taxon>Lactobacillales</taxon>
        <taxon>Lactobacillaceae</taxon>
        <taxon>Lactobacillus</taxon>
    </lineage>
</organism>
<dbReference type="RefSeq" id="WP_046325864.1">
    <property type="nucleotide sequence ID" value="NZ_JBHTMT010000007.1"/>
</dbReference>
<dbReference type="HOGENOM" id="CLU_635831_0_0_9"/>
<dbReference type="OrthoDB" id="2304596at2"/>
<gene>
    <name evidence="2" type="ORF">JF74_19540</name>
</gene>
<proteinExistence type="predicted"/>